<gene>
    <name evidence="13" type="ORF">EVEC_LOCUS11089</name>
</gene>
<dbReference type="CDD" id="cd04438">
    <property type="entry name" value="DEP_dishevelled"/>
    <property type="match status" value="1"/>
</dbReference>
<dbReference type="InterPro" id="IPR036388">
    <property type="entry name" value="WH-like_DNA-bd_sf"/>
</dbReference>
<dbReference type="GO" id="GO:0016020">
    <property type="term" value="C:membrane"/>
    <property type="evidence" value="ECO:0007669"/>
    <property type="project" value="UniProtKB-SubCell"/>
</dbReference>
<sequence length="712" mass="78125">MIKFQVYYYLDDSTPYLSVIPVPDDKITLGDFKKVFGKKGYKFFCKQLDKAIGCEVKVELRDNSTKLEKSSNGLIELVLLSSSNGSHISGTSTLPRAASKKGKNGHNKHQVHSHAHNDGFLRKKRSLHELSAASDSTDGHINTASKSNENSIKANSSATVISKRAGEGLAEMYTSNSEDPYKFDDMNSRFSFQSGPDSSTYAGVPMMNPTGLPCGKVCRQRRPRKERYRKAYVPSTISSVTESSRTSLSLPRIVIISLSMKDAPYLGISVVGHDGGIFVSSISKGGAVAKDGRIEIGDQIIQVNRTSFENLTEKQAVQLLKQVAVSRRPVTLYVAKRPCSIDSRSDILAGLASETLPIDISLWVESTKRQCMSQFINDKTSTSVTNSVTIDGDGVMEGAYAEGRDVFGTVKPGTKGNMEAAKLCSAEDIARRKENEENEQLVKCLSWDMDPSVILKHMARPDSGLQIKNRKWLKIPVPMSFIGRDLVDWLLDNVHGIRDRKAARSFASQLLTQGYIKHVVNKLTFTEKCYYVFDEAILSVRNTNHSNSSNGKAGTESTTEVTYVASPAPPLPPRVGLRNFNNGNRKLPGNADETWPLSPITNVCDPSRRKSGCESPLVSTNDYASVIGPEVITSTMLAGTTNEVSSLNLSRRDFGHCANNRRRVVDEILVSQPPNTPSSLSLAQNNAVSAASETEFEVMDEERRVVNSNGRC</sequence>
<feature type="domain" description="DEP" evidence="11">
    <location>
        <begin position="461"/>
        <end position="535"/>
    </location>
</feature>
<dbReference type="GO" id="GO:0000132">
    <property type="term" value="P:establishment of mitotic spindle orientation"/>
    <property type="evidence" value="ECO:0007669"/>
    <property type="project" value="UniProtKB-ARBA"/>
</dbReference>
<dbReference type="GO" id="GO:0048646">
    <property type="term" value="P:anatomical structure formation involved in morphogenesis"/>
    <property type="evidence" value="ECO:0007669"/>
    <property type="project" value="UniProtKB-ARBA"/>
</dbReference>
<dbReference type="PANTHER" id="PTHR10878">
    <property type="entry name" value="SEGMENT POLARITY PROTEIN DISHEVELLED"/>
    <property type="match status" value="1"/>
</dbReference>
<dbReference type="SUPFAM" id="SSF54236">
    <property type="entry name" value="Ubiquitin-like"/>
    <property type="match status" value="1"/>
</dbReference>
<dbReference type="AlphaFoldDB" id="A0A3P6INX2"/>
<dbReference type="InterPro" id="IPR038207">
    <property type="entry name" value="DIX_dom_sf"/>
</dbReference>
<keyword evidence="14" id="KW-1185">Reference proteome</keyword>
<dbReference type="OrthoDB" id="10031689at2759"/>
<evidence type="ECO:0000256" key="2">
    <source>
        <dbReference type="ARBA" id="ARBA00004496"/>
    </source>
</evidence>
<dbReference type="SMART" id="SM00049">
    <property type="entry name" value="DEP"/>
    <property type="match status" value="1"/>
</dbReference>
<evidence type="ECO:0000259" key="11">
    <source>
        <dbReference type="PROSITE" id="PS50186"/>
    </source>
</evidence>
<dbReference type="GO" id="GO:0005829">
    <property type="term" value="C:cytosol"/>
    <property type="evidence" value="ECO:0007669"/>
    <property type="project" value="TreeGrafter"/>
</dbReference>
<dbReference type="InterPro" id="IPR001158">
    <property type="entry name" value="DIX"/>
</dbReference>
<dbReference type="GO" id="GO:0048468">
    <property type="term" value="P:cell development"/>
    <property type="evidence" value="ECO:0007669"/>
    <property type="project" value="UniProtKB-ARBA"/>
</dbReference>
<dbReference type="GO" id="GO:0009887">
    <property type="term" value="P:animal organ morphogenesis"/>
    <property type="evidence" value="ECO:0007669"/>
    <property type="project" value="UniProtKB-ARBA"/>
</dbReference>
<dbReference type="GO" id="GO:0048598">
    <property type="term" value="P:embryonic morphogenesis"/>
    <property type="evidence" value="ECO:0007669"/>
    <property type="project" value="UniProtKB-ARBA"/>
</dbReference>
<comment type="similarity">
    <text evidence="3">Belongs to the DSH family.</text>
</comment>
<dbReference type="FunFam" id="1.10.10.10:FF:000400">
    <property type="entry name" value="DiSHevelled related"/>
    <property type="match status" value="1"/>
</dbReference>
<dbReference type="SUPFAM" id="SSF46785">
    <property type="entry name" value="Winged helix' DNA-binding domain"/>
    <property type="match status" value="1"/>
</dbReference>
<evidence type="ECO:0000256" key="1">
    <source>
        <dbReference type="ARBA" id="ARBA00004370"/>
    </source>
</evidence>
<dbReference type="GO" id="GO:0035556">
    <property type="term" value="P:intracellular signal transduction"/>
    <property type="evidence" value="ECO:0007669"/>
    <property type="project" value="InterPro"/>
</dbReference>
<evidence type="ECO:0000259" key="12">
    <source>
        <dbReference type="PROSITE" id="PS50841"/>
    </source>
</evidence>
<dbReference type="PROSITE" id="PS50186">
    <property type="entry name" value="DEP"/>
    <property type="match status" value="1"/>
</dbReference>
<keyword evidence="5" id="KW-0963">Cytoplasm</keyword>
<dbReference type="InterPro" id="IPR036390">
    <property type="entry name" value="WH_DNA-bd_sf"/>
</dbReference>
<dbReference type="GO" id="GO:0035591">
    <property type="term" value="F:signaling adaptor activity"/>
    <property type="evidence" value="ECO:0007669"/>
    <property type="project" value="UniProtKB-ARBA"/>
</dbReference>
<dbReference type="CDD" id="cd06717">
    <property type="entry name" value="PDZ_Dishevelled-like"/>
    <property type="match status" value="1"/>
</dbReference>
<dbReference type="Pfam" id="PF00595">
    <property type="entry name" value="PDZ"/>
    <property type="match status" value="1"/>
</dbReference>
<name>A0A3P6INX2_ENTVE</name>
<dbReference type="PANTHER" id="PTHR10878:SF24">
    <property type="entry name" value="SEGMENT POLARITY PROTEIN DISHEVELLED HOMOLOG MIG-5"/>
    <property type="match status" value="1"/>
</dbReference>
<dbReference type="Gene3D" id="2.30.42.10">
    <property type="match status" value="1"/>
</dbReference>
<protein>
    <recommendedName>
        <fullName evidence="15">DEP domain-containing protein</fullName>
    </recommendedName>
</protein>
<evidence type="ECO:0000256" key="4">
    <source>
        <dbReference type="ARBA" id="ARBA00022473"/>
    </source>
</evidence>
<keyword evidence="4" id="KW-0217">Developmental protein</keyword>
<feature type="domain" description="DIX" evidence="12">
    <location>
        <begin position="1"/>
        <end position="82"/>
    </location>
</feature>
<dbReference type="STRING" id="51028.A0A3P6INX2"/>
<dbReference type="GO" id="GO:0048699">
    <property type="term" value="P:generation of neurons"/>
    <property type="evidence" value="ECO:0007669"/>
    <property type="project" value="UniProtKB-ARBA"/>
</dbReference>
<dbReference type="PROSITE" id="PS50841">
    <property type="entry name" value="DIX"/>
    <property type="match status" value="1"/>
</dbReference>
<dbReference type="GO" id="GO:0060070">
    <property type="term" value="P:canonical Wnt signaling pathway"/>
    <property type="evidence" value="ECO:0007669"/>
    <property type="project" value="TreeGrafter"/>
</dbReference>
<dbReference type="PROSITE" id="PS50106">
    <property type="entry name" value="PDZ"/>
    <property type="match status" value="1"/>
</dbReference>
<accession>A0A3P6INX2</accession>
<keyword evidence="7" id="KW-0472">Membrane</keyword>
<dbReference type="Proteomes" id="UP000274131">
    <property type="component" value="Unassembled WGS sequence"/>
</dbReference>
<dbReference type="Pfam" id="PF00778">
    <property type="entry name" value="DIX"/>
    <property type="match status" value="1"/>
</dbReference>
<feature type="compositionally biased region" description="Polar residues" evidence="9">
    <location>
        <begin position="133"/>
        <end position="159"/>
    </location>
</feature>
<evidence type="ECO:0000256" key="6">
    <source>
        <dbReference type="ARBA" id="ARBA00022687"/>
    </source>
</evidence>
<keyword evidence="6 8" id="KW-0879">Wnt signaling pathway</keyword>
<dbReference type="GO" id="GO:0003002">
    <property type="term" value="P:regionalization"/>
    <property type="evidence" value="ECO:0007669"/>
    <property type="project" value="UniProtKB-ARBA"/>
</dbReference>
<dbReference type="Gene3D" id="2.40.240.130">
    <property type="match status" value="1"/>
</dbReference>
<evidence type="ECO:0008006" key="15">
    <source>
        <dbReference type="Google" id="ProtNLM"/>
    </source>
</evidence>
<dbReference type="InterPro" id="IPR000591">
    <property type="entry name" value="DEP_dom"/>
</dbReference>
<dbReference type="SMART" id="SM00228">
    <property type="entry name" value="PDZ"/>
    <property type="match status" value="1"/>
</dbReference>
<dbReference type="SMART" id="SM00021">
    <property type="entry name" value="DAX"/>
    <property type="match status" value="1"/>
</dbReference>
<dbReference type="GO" id="GO:0005109">
    <property type="term" value="F:frizzled binding"/>
    <property type="evidence" value="ECO:0007669"/>
    <property type="project" value="TreeGrafter"/>
</dbReference>
<dbReference type="InterPro" id="IPR036034">
    <property type="entry name" value="PDZ_sf"/>
</dbReference>
<dbReference type="SUPFAM" id="SSF50156">
    <property type="entry name" value="PDZ domain-like"/>
    <property type="match status" value="1"/>
</dbReference>
<evidence type="ECO:0000256" key="8">
    <source>
        <dbReference type="PROSITE-ProRule" id="PRU00069"/>
    </source>
</evidence>
<evidence type="ECO:0000256" key="3">
    <source>
        <dbReference type="ARBA" id="ARBA00008735"/>
    </source>
</evidence>
<dbReference type="EMBL" id="UXUI01011563">
    <property type="protein sequence ID" value="VDD96338.1"/>
    <property type="molecule type" value="Genomic_DNA"/>
</dbReference>
<comment type="subcellular location">
    <subcellularLocation>
        <location evidence="2">Cytoplasm</location>
    </subcellularLocation>
    <subcellularLocation>
        <location evidence="1">Membrane</location>
    </subcellularLocation>
</comment>
<feature type="compositionally biased region" description="Basic residues" evidence="9">
    <location>
        <begin position="98"/>
        <end position="114"/>
    </location>
</feature>
<dbReference type="GO" id="GO:0048730">
    <property type="term" value="P:epidermis morphogenesis"/>
    <property type="evidence" value="ECO:0007669"/>
    <property type="project" value="UniProtKB-ARBA"/>
</dbReference>
<feature type="region of interest" description="Disordered" evidence="9">
    <location>
        <begin position="87"/>
        <end position="159"/>
    </location>
</feature>
<evidence type="ECO:0000259" key="10">
    <source>
        <dbReference type="PROSITE" id="PS50106"/>
    </source>
</evidence>
<evidence type="ECO:0000313" key="13">
    <source>
        <dbReference type="EMBL" id="VDD96338.1"/>
    </source>
</evidence>
<organism evidence="13 14">
    <name type="scientific">Enterobius vermicularis</name>
    <name type="common">Human pinworm</name>
    <dbReference type="NCBI Taxonomy" id="51028"/>
    <lineage>
        <taxon>Eukaryota</taxon>
        <taxon>Metazoa</taxon>
        <taxon>Ecdysozoa</taxon>
        <taxon>Nematoda</taxon>
        <taxon>Chromadorea</taxon>
        <taxon>Rhabditida</taxon>
        <taxon>Spirurina</taxon>
        <taxon>Oxyuridomorpha</taxon>
        <taxon>Oxyuroidea</taxon>
        <taxon>Oxyuridae</taxon>
        <taxon>Enterobius</taxon>
    </lineage>
</organism>
<dbReference type="InterPro" id="IPR015506">
    <property type="entry name" value="Dsh/Dvl-rel"/>
</dbReference>
<evidence type="ECO:0000256" key="7">
    <source>
        <dbReference type="ARBA" id="ARBA00023136"/>
    </source>
</evidence>
<dbReference type="InterPro" id="IPR029071">
    <property type="entry name" value="Ubiquitin-like_domsf"/>
</dbReference>
<evidence type="ECO:0000256" key="5">
    <source>
        <dbReference type="ARBA" id="ARBA00022490"/>
    </source>
</evidence>
<evidence type="ECO:0000256" key="9">
    <source>
        <dbReference type="SAM" id="MobiDB-lite"/>
    </source>
</evidence>
<dbReference type="Pfam" id="PF00610">
    <property type="entry name" value="DEP"/>
    <property type="match status" value="1"/>
</dbReference>
<proteinExistence type="inferred from homology"/>
<reference evidence="13 14" key="1">
    <citation type="submission" date="2018-10" db="EMBL/GenBank/DDBJ databases">
        <authorList>
            <consortium name="Pathogen Informatics"/>
        </authorList>
    </citation>
    <scope>NUCLEOTIDE SEQUENCE [LARGE SCALE GENOMIC DNA]</scope>
</reference>
<dbReference type="GO" id="GO:0016477">
    <property type="term" value="P:cell migration"/>
    <property type="evidence" value="ECO:0007669"/>
    <property type="project" value="UniProtKB-ARBA"/>
</dbReference>
<dbReference type="GO" id="GO:0005938">
    <property type="term" value="C:cell cortex"/>
    <property type="evidence" value="ECO:0007669"/>
    <property type="project" value="UniProtKB-ARBA"/>
</dbReference>
<feature type="domain" description="PDZ" evidence="10">
    <location>
        <begin position="255"/>
        <end position="322"/>
    </location>
</feature>
<dbReference type="Gene3D" id="1.10.10.10">
    <property type="entry name" value="Winged helix-like DNA-binding domain superfamily/Winged helix DNA-binding domain"/>
    <property type="match status" value="1"/>
</dbReference>
<dbReference type="InterPro" id="IPR001478">
    <property type="entry name" value="PDZ"/>
</dbReference>
<dbReference type="FunFam" id="2.30.42.10:FF:000203">
    <property type="entry name" value="DiSHevelled related"/>
    <property type="match status" value="1"/>
</dbReference>
<evidence type="ECO:0000313" key="14">
    <source>
        <dbReference type="Proteomes" id="UP000274131"/>
    </source>
</evidence>